<dbReference type="Gene3D" id="3.40.50.2300">
    <property type="match status" value="1"/>
</dbReference>
<gene>
    <name evidence="3" type="ORF">GCM10025855_13670</name>
</gene>
<evidence type="ECO:0000313" key="4">
    <source>
        <dbReference type="Proteomes" id="UP001157046"/>
    </source>
</evidence>
<sequence>MRIMLVEDNELLAQGICLSLGKLGMQVDHLNTYQQALQGLKMKVLVP</sequence>
<dbReference type="PROSITE" id="PS50110">
    <property type="entry name" value="RESPONSE_REGULATORY"/>
    <property type="match status" value="1"/>
</dbReference>
<dbReference type="InterPro" id="IPR011006">
    <property type="entry name" value="CheY-like_superfamily"/>
</dbReference>
<dbReference type="InterPro" id="IPR001789">
    <property type="entry name" value="Sig_transdc_resp-reg_receiver"/>
</dbReference>
<keyword evidence="4" id="KW-1185">Reference proteome</keyword>
<proteinExistence type="predicted"/>
<feature type="domain" description="Response regulatory" evidence="2">
    <location>
        <begin position="2"/>
        <end position="47"/>
    </location>
</feature>
<reference evidence="4" key="1">
    <citation type="journal article" date="2019" name="Int. J. Syst. Evol. Microbiol.">
        <title>The Global Catalogue of Microorganisms (GCM) 10K type strain sequencing project: providing services to taxonomists for standard genome sequencing and annotation.</title>
        <authorList>
            <consortium name="The Broad Institute Genomics Platform"/>
            <consortium name="The Broad Institute Genome Sequencing Center for Infectious Disease"/>
            <person name="Wu L."/>
            <person name="Ma J."/>
        </authorList>
    </citation>
    <scope>NUCLEOTIDE SEQUENCE [LARGE SCALE GENOMIC DNA]</scope>
    <source>
        <strain evidence="4">NBRC 102030</strain>
    </source>
</reference>
<comment type="caution">
    <text evidence="1">Lacks conserved residue(s) required for the propagation of feature annotation.</text>
</comment>
<name>A0ABQ6J2N2_9GAMM</name>
<evidence type="ECO:0000256" key="1">
    <source>
        <dbReference type="PROSITE-ProRule" id="PRU00169"/>
    </source>
</evidence>
<accession>A0ABQ6J2N2</accession>
<comment type="caution">
    <text evidence="3">The sequence shown here is derived from an EMBL/GenBank/DDBJ whole genome shotgun (WGS) entry which is preliminary data.</text>
</comment>
<organism evidence="3 4">
    <name type="scientific">Shewanella glacialipiscicola</name>
    <dbReference type="NCBI Taxonomy" id="614069"/>
    <lineage>
        <taxon>Bacteria</taxon>
        <taxon>Pseudomonadati</taxon>
        <taxon>Pseudomonadota</taxon>
        <taxon>Gammaproteobacteria</taxon>
        <taxon>Alteromonadales</taxon>
        <taxon>Shewanellaceae</taxon>
        <taxon>Shewanella</taxon>
    </lineage>
</organism>
<protein>
    <recommendedName>
        <fullName evidence="2">Response regulatory domain-containing protein</fullName>
    </recommendedName>
</protein>
<evidence type="ECO:0000259" key="2">
    <source>
        <dbReference type="PROSITE" id="PS50110"/>
    </source>
</evidence>
<dbReference type="Proteomes" id="UP001157046">
    <property type="component" value="Unassembled WGS sequence"/>
</dbReference>
<dbReference type="EMBL" id="BSUY01000001">
    <property type="protein sequence ID" value="GMA81834.1"/>
    <property type="molecule type" value="Genomic_DNA"/>
</dbReference>
<evidence type="ECO:0000313" key="3">
    <source>
        <dbReference type="EMBL" id="GMA81834.1"/>
    </source>
</evidence>
<dbReference type="SUPFAM" id="SSF52172">
    <property type="entry name" value="CheY-like"/>
    <property type="match status" value="1"/>
</dbReference>